<evidence type="ECO:0000313" key="1">
    <source>
        <dbReference type="EMBL" id="CAG8719325.1"/>
    </source>
</evidence>
<dbReference type="PANTHER" id="PTHR46954">
    <property type="entry name" value="C2H2-TYPE DOMAIN-CONTAINING PROTEIN"/>
    <property type="match status" value="1"/>
</dbReference>
<reference evidence="1" key="1">
    <citation type="submission" date="2021-06" db="EMBL/GenBank/DDBJ databases">
        <authorList>
            <person name="Kallberg Y."/>
            <person name="Tangrot J."/>
            <person name="Rosling A."/>
        </authorList>
    </citation>
    <scope>NUCLEOTIDE SEQUENCE</scope>
    <source>
        <strain evidence="1">FL130A</strain>
    </source>
</reference>
<comment type="caution">
    <text evidence="1">The sequence shown here is derived from an EMBL/GenBank/DDBJ whole genome shotgun (WGS) entry which is preliminary data.</text>
</comment>
<dbReference type="EMBL" id="CAJVPS010025564">
    <property type="protein sequence ID" value="CAG8719325.1"/>
    <property type="molecule type" value="Genomic_DNA"/>
</dbReference>
<evidence type="ECO:0000313" key="2">
    <source>
        <dbReference type="Proteomes" id="UP000789508"/>
    </source>
</evidence>
<sequence>PILMRLEYRVELPDHDWIVAERHKLIPSVYAILDVQEGKYGRAEAVIYSGPTFIRIHSGKYDSNTAYSHGKDFNDLMNEEKLHSYTITNEQPKPVVVLLSDGGLNENPRYRKMVQMMIEHFDTYDPDTIIVACFALHQSASNPVERRMAPLSHDLASVILPHDTFGIHLDAQLRTNNEELEKHNFKAAGDILTSIWENTIIDNYPVLVKYIDPSDEHYSPSEKLVAWIEKHVMTCRYITQVIKCDDLSCCKPFRSGIKQILPNQFFPSPLVVQQMPYKSALKIQEFPVVYVHNYRHGEFLVSNESSETMWVEEEVVPEDALETYHQQVQVQEELVADKVLIVNWDTCEWTNE</sequence>
<feature type="non-terminal residue" evidence="1">
    <location>
        <position position="1"/>
    </location>
</feature>
<dbReference type="Proteomes" id="UP000789508">
    <property type="component" value="Unassembled WGS sequence"/>
</dbReference>
<dbReference type="AlphaFoldDB" id="A0A9N9NAH7"/>
<accession>A0A9N9NAH7</accession>
<name>A0A9N9NAH7_9GLOM</name>
<organism evidence="1 2">
    <name type="scientific">Ambispora leptoticha</name>
    <dbReference type="NCBI Taxonomy" id="144679"/>
    <lineage>
        <taxon>Eukaryota</taxon>
        <taxon>Fungi</taxon>
        <taxon>Fungi incertae sedis</taxon>
        <taxon>Mucoromycota</taxon>
        <taxon>Glomeromycotina</taxon>
        <taxon>Glomeromycetes</taxon>
        <taxon>Archaeosporales</taxon>
        <taxon>Ambisporaceae</taxon>
        <taxon>Ambispora</taxon>
    </lineage>
</organism>
<dbReference type="OrthoDB" id="6371737at2759"/>
<protein>
    <submittedName>
        <fullName evidence="1">3843_t:CDS:1</fullName>
    </submittedName>
</protein>
<gene>
    <name evidence="1" type="ORF">ALEPTO_LOCUS12206</name>
</gene>
<proteinExistence type="predicted"/>
<keyword evidence="2" id="KW-1185">Reference proteome</keyword>
<dbReference type="PANTHER" id="PTHR46954:SF1">
    <property type="entry name" value="C2H2-TYPE DOMAIN-CONTAINING PROTEIN"/>
    <property type="match status" value="1"/>
</dbReference>